<reference evidence="1" key="1">
    <citation type="submission" date="2022-07" db="EMBL/GenBank/DDBJ databases">
        <title>Phylogenomic reconstructions and comparative analyses of Kickxellomycotina fungi.</title>
        <authorList>
            <person name="Reynolds N.K."/>
            <person name="Stajich J.E."/>
            <person name="Barry K."/>
            <person name="Grigoriev I.V."/>
            <person name="Crous P."/>
            <person name="Smith M.E."/>
        </authorList>
    </citation>
    <scope>NUCLEOTIDE SEQUENCE</scope>
    <source>
        <strain evidence="1">Benny 63K</strain>
    </source>
</reference>
<proteinExistence type="predicted"/>
<dbReference type="Proteomes" id="UP001150581">
    <property type="component" value="Unassembled WGS sequence"/>
</dbReference>
<evidence type="ECO:0000313" key="1">
    <source>
        <dbReference type="EMBL" id="KAJ1887754.1"/>
    </source>
</evidence>
<comment type="caution">
    <text evidence="1">The sequence shown here is derived from an EMBL/GenBank/DDBJ whole genome shotgun (WGS) entry which is preliminary data.</text>
</comment>
<evidence type="ECO:0000313" key="2">
    <source>
        <dbReference type="Proteomes" id="UP001150581"/>
    </source>
</evidence>
<keyword evidence="2" id="KW-1185">Reference proteome</keyword>
<dbReference type="EMBL" id="JANBPG010001915">
    <property type="protein sequence ID" value="KAJ1887754.1"/>
    <property type="molecule type" value="Genomic_DNA"/>
</dbReference>
<accession>A0ACC1IAV7</accession>
<gene>
    <name evidence="1" type="ORF">LPJ66_008948</name>
</gene>
<name>A0ACC1IAV7_9FUNG</name>
<sequence>MENDSLASISNQLNTQSTLTAPTHPEQQDGSRVGQEIAQLLQTVKSANAFVDPNQPQPQPQVQAQIQPEASACELNLAEPLACEFNQPQSTADEPEDADNESNLDSSTSGSDYSSSDEEMEEDGKPANKLMADLEMDYDDEDDMMAGGANLPLTRHEVLNPQIAAPPITQLPQDIDLRALGTVHSLVDNSIIIQAHVSGEQHVLDSDSLVILSDRSVLGLVFDVFGPVTRPMYTVRFNSANEAQERGKVGEQVYFASNWSKLLATERLRVKGTDASNEFDEEVASDDMEFSDDEAERLAKSRKKKSMAAKRKTPAQNAAKVDPSVRALPQSISRPATDTRQLQSYGDLYDPELGF</sequence>
<organism evidence="1 2">
    <name type="scientific">Kickxella alabastrina</name>
    <dbReference type="NCBI Taxonomy" id="61397"/>
    <lineage>
        <taxon>Eukaryota</taxon>
        <taxon>Fungi</taxon>
        <taxon>Fungi incertae sedis</taxon>
        <taxon>Zoopagomycota</taxon>
        <taxon>Kickxellomycotina</taxon>
        <taxon>Kickxellomycetes</taxon>
        <taxon>Kickxellales</taxon>
        <taxon>Kickxellaceae</taxon>
        <taxon>Kickxella</taxon>
    </lineage>
</organism>
<protein>
    <submittedName>
        <fullName evidence="1">Uncharacterized protein</fullName>
    </submittedName>
</protein>